<gene>
    <name evidence="1" type="ORF">CEXT_168011</name>
</gene>
<proteinExistence type="predicted"/>
<keyword evidence="2" id="KW-1185">Reference proteome</keyword>
<reference evidence="1 2" key="1">
    <citation type="submission" date="2021-06" db="EMBL/GenBank/DDBJ databases">
        <title>Caerostris extrusa draft genome.</title>
        <authorList>
            <person name="Kono N."/>
            <person name="Arakawa K."/>
        </authorList>
    </citation>
    <scope>NUCLEOTIDE SEQUENCE [LARGE SCALE GENOMIC DNA]</scope>
</reference>
<sequence>MFNHPCVLQGFVINNCITCSDVTDNDRTYTRMTPFRPIAASTSVKSAVLNVFVIFLALPSSQACKRCPKWSRIQNVGPYAYTLLQG</sequence>
<dbReference type="EMBL" id="BPLR01015024">
    <property type="protein sequence ID" value="GIY73038.1"/>
    <property type="molecule type" value="Genomic_DNA"/>
</dbReference>
<evidence type="ECO:0000313" key="1">
    <source>
        <dbReference type="EMBL" id="GIY73038.1"/>
    </source>
</evidence>
<dbReference type="AlphaFoldDB" id="A0AAV4VU80"/>
<accession>A0AAV4VU80</accession>
<name>A0AAV4VU80_CAEEX</name>
<comment type="caution">
    <text evidence="1">The sequence shown here is derived from an EMBL/GenBank/DDBJ whole genome shotgun (WGS) entry which is preliminary data.</text>
</comment>
<dbReference type="Proteomes" id="UP001054945">
    <property type="component" value="Unassembled WGS sequence"/>
</dbReference>
<protein>
    <submittedName>
        <fullName evidence="1">Uncharacterized protein</fullName>
    </submittedName>
</protein>
<evidence type="ECO:0000313" key="2">
    <source>
        <dbReference type="Proteomes" id="UP001054945"/>
    </source>
</evidence>
<organism evidence="1 2">
    <name type="scientific">Caerostris extrusa</name>
    <name type="common">Bark spider</name>
    <name type="synonym">Caerostris bankana</name>
    <dbReference type="NCBI Taxonomy" id="172846"/>
    <lineage>
        <taxon>Eukaryota</taxon>
        <taxon>Metazoa</taxon>
        <taxon>Ecdysozoa</taxon>
        <taxon>Arthropoda</taxon>
        <taxon>Chelicerata</taxon>
        <taxon>Arachnida</taxon>
        <taxon>Araneae</taxon>
        <taxon>Araneomorphae</taxon>
        <taxon>Entelegynae</taxon>
        <taxon>Araneoidea</taxon>
        <taxon>Araneidae</taxon>
        <taxon>Caerostris</taxon>
    </lineage>
</organism>